<keyword evidence="1" id="KW-0862">Zinc</keyword>
<accession>A0A5B8XMA1</accession>
<protein>
    <recommendedName>
        <fullName evidence="2">SWIM-type domain-containing protein</fullName>
    </recommendedName>
</protein>
<dbReference type="EMBL" id="CP042467">
    <property type="protein sequence ID" value="QED26685.1"/>
    <property type="molecule type" value="Genomic_DNA"/>
</dbReference>
<evidence type="ECO:0000259" key="2">
    <source>
        <dbReference type="PROSITE" id="PS50966"/>
    </source>
</evidence>
<organism evidence="3 4">
    <name type="scientific">Microvenator marinus</name>
    <dbReference type="NCBI Taxonomy" id="2600177"/>
    <lineage>
        <taxon>Bacteria</taxon>
        <taxon>Deltaproteobacteria</taxon>
        <taxon>Bradymonadales</taxon>
        <taxon>Microvenatoraceae</taxon>
        <taxon>Microvenator</taxon>
    </lineage>
</organism>
<evidence type="ECO:0000313" key="4">
    <source>
        <dbReference type="Proteomes" id="UP000321595"/>
    </source>
</evidence>
<dbReference type="KEGG" id="bbae:FRD01_05375"/>
<evidence type="ECO:0000313" key="3">
    <source>
        <dbReference type="EMBL" id="QED26685.1"/>
    </source>
</evidence>
<dbReference type="GO" id="GO:0008270">
    <property type="term" value="F:zinc ion binding"/>
    <property type="evidence" value="ECO:0007669"/>
    <property type="project" value="UniProtKB-KW"/>
</dbReference>
<sequence>MKKPTISPDALAQITEAVPGRIRKKFDAAPDAANAWQWTEDGADFVIAADDQTVKLSGPSIASPEQVSCTCLLSPRCLHVLSVVQTLALDDASPIEVAQPEPVEVAETPFEGLDAAQIEAAEIAWKAAANLLERGIVHATLTQHSDILRALHLARLRGLWRLSAAGQRVAESMRFFREKSAAFDRGLFADELHEFLLVAHMLRTKPSLEWVGRARRKYEDAGSLKLSGLLGEPVVTRTGYAGVVVYLTDGTQCWTLSDVMPGDASRVSGAWKGGLSIGDISMSPMQLSRSGLLVQGATASPEGRLGSGQKVKAVTTSGTPLAEHPKFKIALKDQIQAIFEAKQAGTLRAGYDFLFICAEVLGGSQDALIVRSLNADGNNAILRAVPANFVAALKYADNTRMLARAPGLRFRAVVRLVDAKIDTIEILAIAPELDVEEGEVTLELPPEFEGRLSFGLDAIKPEYAGAKLSAPHPVQFGAIDLESAAQLLRRRVVAAAYGGHIATQAAAQGIQRDVARLSSWMMNGASSELSALLSASRPKERTLTGELATLDENALALAWCRTSTFLNLLREEVVRAGY</sequence>
<reference evidence="3 4" key="1">
    <citation type="submission" date="2019-08" db="EMBL/GenBank/DDBJ databases">
        <authorList>
            <person name="Liang Q."/>
        </authorList>
    </citation>
    <scope>NUCLEOTIDE SEQUENCE [LARGE SCALE GENOMIC DNA]</scope>
    <source>
        <strain evidence="3 4">V1718</strain>
    </source>
</reference>
<gene>
    <name evidence="3" type="ORF">FRD01_05375</name>
</gene>
<dbReference type="AlphaFoldDB" id="A0A5B8XMA1"/>
<name>A0A5B8XMA1_9DELT</name>
<dbReference type="RefSeq" id="WP_146958336.1">
    <property type="nucleotide sequence ID" value="NZ_CP042467.1"/>
</dbReference>
<keyword evidence="1" id="KW-0863">Zinc-finger</keyword>
<keyword evidence="4" id="KW-1185">Reference proteome</keyword>
<dbReference type="OrthoDB" id="246789at2"/>
<feature type="domain" description="SWIM-type" evidence="2">
    <location>
        <begin position="52"/>
        <end position="88"/>
    </location>
</feature>
<evidence type="ECO:0000256" key="1">
    <source>
        <dbReference type="PROSITE-ProRule" id="PRU00325"/>
    </source>
</evidence>
<dbReference type="PROSITE" id="PS50966">
    <property type="entry name" value="ZF_SWIM"/>
    <property type="match status" value="1"/>
</dbReference>
<dbReference type="InterPro" id="IPR007527">
    <property type="entry name" value="Znf_SWIM"/>
</dbReference>
<dbReference type="Proteomes" id="UP000321595">
    <property type="component" value="Chromosome"/>
</dbReference>
<proteinExistence type="predicted"/>
<keyword evidence="1" id="KW-0479">Metal-binding</keyword>